<organism evidence="1">
    <name type="scientific">marine metagenome</name>
    <dbReference type="NCBI Taxonomy" id="408172"/>
    <lineage>
        <taxon>unclassified sequences</taxon>
        <taxon>metagenomes</taxon>
        <taxon>ecological metagenomes</taxon>
    </lineage>
</organism>
<evidence type="ECO:0000313" key="1">
    <source>
        <dbReference type="EMBL" id="SVD58402.1"/>
    </source>
</evidence>
<reference evidence="1" key="1">
    <citation type="submission" date="2018-05" db="EMBL/GenBank/DDBJ databases">
        <authorList>
            <person name="Lanie J.A."/>
            <person name="Ng W.-L."/>
            <person name="Kazmierczak K.M."/>
            <person name="Andrzejewski T.M."/>
            <person name="Davidsen T.M."/>
            <person name="Wayne K.J."/>
            <person name="Tettelin H."/>
            <person name="Glass J.I."/>
            <person name="Rusch D."/>
            <person name="Podicherti R."/>
            <person name="Tsui H.-C.T."/>
            <person name="Winkler M.E."/>
        </authorList>
    </citation>
    <scope>NUCLEOTIDE SEQUENCE</scope>
</reference>
<sequence length="76" mass="8387">FVVVDTACLIGFPLGFREISLSSDGLLAARFHQLDLPELIRASYDRSSPEVNAGWQGEIGDRDTDLVLPGLRQVWS</sequence>
<gene>
    <name evidence="1" type="ORF">METZ01_LOCUS411256</name>
</gene>
<accession>A0A382WI07</accession>
<proteinExistence type="predicted"/>
<protein>
    <submittedName>
        <fullName evidence="1">Uncharacterized protein</fullName>
    </submittedName>
</protein>
<feature type="non-terminal residue" evidence="1">
    <location>
        <position position="1"/>
    </location>
</feature>
<dbReference type="AlphaFoldDB" id="A0A382WI07"/>
<name>A0A382WI07_9ZZZZ</name>
<dbReference type="EMBL" id="UINC01159999">
    <property type="protein sequence ID" value="SVD58402.1"/>
    <property type="molecule type" value="Genomic_DNA"/>
</dbReference>